<evidence type="ECO:0008006" key="4">
    <source>
        <dbReference type="Google" id="ProtNLM"/>
    </source>
</evidence>
<gene>
    <name evidence="2" type="ORF">Scinn_52790</name>
</gene>
<evidence type="ECO:0000256" key="1">
    <source>
        <dbReference type="SAM" id="Phobius"/>
    </source>
</evidence>
<reference evidence="3" key="1">
    <citation type="submission" date="2020-09" db="EMBL/GenBank/DDBJ databases">
        <title>Whole genome shotgun sequence of Streptomyces cinnamonensis NBRC 15873.</title>
        <authorList>
            <person name="Komaki H."/>
            <person name="Tamura T."/>
        </authorList>
    </citation>
    <scope>NUCLEOTIDE SEQUENCE [LARGE SCALE GENOMIC DNA]</scope>
    <source>
        <strain evidence="3">NBRC 15873</strain>
    </source>
</reference>
<name>A0ABQ3NSR9_STRVG</name>
<organism evidence="2 3">
    <name type="scientific">Streptomyces virginiae</name>
    <name type="common">Streptomyces cinnamonensis</name>
    <dbReference type="NCBI Taxonomy" id="1961"/>
    <lineage>
        <taxon>Bacteria</taxon>
        <taxon>Bacillati</taxon>
        <taxon>Actinomycetota</taxon>
        <taxon>Actinomycetes</taxon>
        <taxon>Kitasatosporales</taxon>
        <taxon>Streptomycetaceae</taxon>
        <taxon>Streptomyces</taxon>
    </lineage>
</organism>
<evidence type="ECO:0000313" key="2">
    <source>
        <dbReference type="EMBL" id="GHI15816.1"/>
    </source>
</evidence>
<protein>
    <recommendedName>
        <fullName evidence="4">Amidotransferase</fullName>
    </recommendedName>
</protein>
<keyword evidence="3" id="KW-1185">Reference proteome</keyword>
<keyword evidence="1" id="KW-1133">Transmembrane helix</keyword>
<comment type="caution">
    <text evidence="2">The sequence shown here is derived from an EMBL/GenBank/DDBJ whole genome shotgun (WGS) entry which is preliminary data.</text>
</comment>
<evidence type="ECO:0000313" key="3">
    <source>
        <dbReference type="Proteomes" id="UP000660554"/>
    </source>
</evidence>
<feature type="transmembrane region" description="Helical" evidence="1">
    <location>
        <begin position="36"/>
        <end position="55"/>
    </location>
</feature>
<keyword evidence="1" id="KW-0812">Transmembrane</keyword>
<accession>A0ABQ3NSR9</accession>
<dbReference type="Proteomes" id="UP000660554">
    <property type="component" value="Unassembled WGS sequence"/>
</dbReference>
<keyword evidence="1" id="KW-0472">Membrane</keyword>
<sequence>MFRLHMLMLLTFGLAAGAVAAGVAVMVWRRPDLAQPVFVALGVLSVIGMAVGWIISMR</sequence>
<proteinExistence type="predicted"/>
<dbReference type="EMBL" id="BNDV01000012">
    <property type="protein sequence ID" value="GHI15816.1"/>
    <property type="molecule type" value="Genomic_DNA"/>
</dbReference>
<dbReference type="RefSeq" id="WP_191868758.1">
    <property type="nucleotide sequence ID" value="NZ_BMRU01000003.1"/>
</dbReference>
<dbReference type="GeneID" id="86955946"/>